<dbReference type="Pfam" id="PF10935">
    <property type="entry name" value="DUF2637"/>
    <property type="match status" value="1"/>
</dbReference>
<keyword evidence="2" id="KW-0812">Transmembrane</keyword>
<feature type="transmembrane region" description="Helical" evidence="2">
    <location>
        <begin position="316"/>
        <end position="336"/>
    </location>
</feature>
<dbReference type="InterPro" id="IPR036259">
    <property type="entry name" value="MFS_trans_sf"/>
</dbReference>
<gene>
    <name evidence="3" type="ORF">AB4829_12870</name>
</gene>
<feature type="compositionally biased region" description="Basic residues" evidence="1">
    <location>
        <begin position="368"/>
        <end position="379"/>
    </location>
</feature>
<evidence type="ECO:0000313" key="3">
    <source>
        <dbReference type="EMBL" id="MFI7871477.1"/>
    </source>
</evidence>
<feature type="compositionally biased region" description="Polar residues" evidence="1">
    <location>
        <begin position="31"/>
        <end position="41"/>
    </location>
</feature>
<dbReference type="EMBL" id="JBITPR010000036">
    <property type="protein sequence ID" value="MFI7871477.1"/>
    <property type="molecule type" value="Genomic_DNA"/>
</dbReference>
<proteinExistence type="predicted"/>
<reference evidence="3 4" key="1">
    <citation type="submission" date="2024-07" db="EMBL/GenBank/DDBJ databases">
        <title>Whole genome sequencing of Prodigiosin pigment-producing Streptomyces salinarius isolated from rhizosphere soil of Arachis hypogaea.</title>
        <authorList>
            <person name="Vidhya A."/>
            <person name="Ramya S."/>
        </authorList>
    </citation>
    <scope>NUCLEOTIDE SEQUENCE [LARGE SCALE GENOMIC DNA]</scope>
    <source>
        <strain evidence="3 4">VRMG2420</strain>
    </source>
</reference>
<dbReference type="RefSeq" id="WP_399592381.1">
    <property type="nucleotide sequence ID" value="NZ_JBITPR010000036.1"/>
</dbReference>
<feature type="transmembrane region" description="Helical" evidence="2">
    <location>
        <begin position="244"/>
        <end position="267"/>
    </location>
</feature>
<feature type="compositionally biased region" description="Basic residues" evidence="1">
    <location>
        <begin position="224"/>
        <end position="237"/>
    </location>
</feature>
<accession>A0ABW8BA99</accession>
<feature type="region of interest" description="Disordered" evidence="1">
    <location>
        <begin position="20"/>
        <end position="176"/>
    </location>
</feature>
<protein>
    <submittedName>
        <fullName evidence="3">DUF2637 domain-containing protein</fullName>
    </submittedName>
</protein>
<organism evidence="3 4">
    <name type="scientific">Streptomyces salinarius</name>
    <dbReference type="NCBI Taxonomy" id="2762598"/>
    <lineage>
        <taxon>Bacteria</taxon>
        <taxon>Bacillati</taxon>
        <taxon>Actinomycetota</taxon>
        <taxon>Actinomycetes</taxon>
        <taxon>Kitasatosporales</taxon>
        <taxon>Streptomycetaceae</taxon>
        <taxon>Streptomyces</taxon>
    </lineage>
</organism>
<feature type="transmembrane region" description="Helical" evidence="2">
    <location>
        <begin position="287"/>
        <end position="304"/>
    </location>
</feature>
<dbReference type="Proteomes" id="UP001614264">
    <property type="component" value="Unassembled WGS sequence"/>
</dbReference>
<sequence length="420" mass="45317">MREQTSTSFWWCGGGVEDAVPAGRAERDGQRSTMRQVTRTIGRTPADRVVPPLCSPDCRTSAGLQNRYSGHDQEHARRGPPATGGQRERPAPATTGRHRPGDGQVTHGLMYHERIPHDAHRPNHPQYVPGQTPFPEGNGQPYPHVAEFTSHTDGNIGPHPADAYAGPLAPPGADWDPAAELASLLQGAEEWQQPTDFHEDTRPPQPPAAGPPQEGPHRVTVPPGRRRRPRRRARRRAQVSPLRLASLTAAALAAVIASSVSLLGGMASYEPLRLTAVAQASDGVVSWWPMLVYGPWLVASLAVLRAALHRRRAVHSWAVVLLFSGIAMLLCVLQAPRTPTDAAAASLPGLASLVCFQQAVRQITLSRPPRRAAPRHHRQAKESRSAASGVPRRSSSGPRSVEPPQGRASRGLRGAPVRRA</sequence>
<evidence type="ECO:0000256" key="2">
    <source>
        <dbReference type="SAM" id="Phobius"/>
    </source>
</evidence>
<evidence type="ECO:0000256" key="1">
    <source>
        <dbReference type="SAM" id="MobiDB-lite"/>
    </source>
</evidence>
<feature type="compositionally biased region" description="Low complexity" evidence="1">
    <location>
        <begin position="385"/>
        <end position="400"/>
    </location>
</feature>
<evidence type="ECO:0000313" key="4">
    <source>
        <dbReference type="Proteomes" id="UP001614264"/>
    </source>
</evidence>
<feature type="region of interest" description="Disordered" evidence="1">
    <location>
        <begin position="366"/>
        <end position="420"/>
    </location>
</feature>
<comment type="caution">
    <text evidence="3">The sequence shown here is derived from an EMBL/GenBank/DDBJ whole genome shotgun (WGS) entry which is preliminary data.</text>
</comment>
<keyword evidence="4" id="KW-1185">Reference proteome</keyword>
<name>A0ABW8BA99_9ACTN</name>
<keyword evidence="2" id="KW-1133">Transmembrane helix</keyword>
<dbReference type="InterPro" id="IPR021235">
    <property type="entry name" value="DUF2637"/>
</dbReference>
<keyword evidence="2" id="KW-0472">Membrane</keyword>
<feature type="region of interest" description="Disordered" evidence="1">
    <location>
        <begin position="192"/>
        <end position="239"/>
    </location>
</feature>
<dbReference type="SUPFAM" id="SSF103473">
    <property type="entry name" value="MFS general substrate transporter"/>
    <property type="match status" value="1"/>
</dbReference>
<feature type="compositionally biased region" description="Basic and acidic residues" evidence="1">
    <location>
        <begin position="110"/>
        <end position="121"/>
    </location>
</feature>
<feature type="compositionally biased region" description="Pro residues" evidence="1">
    <location>
        <begin position="203"/>
        <end position="214"/>
    </location>
</feature>